<feature type="region of interest" description="Disordered" evidence="1">
    <location>
        <begin position="129"/>
        <end position="158"/>
    </location>
</feature>
<feature type="region of interest" description="Disordered" evidence="1">
    <location>
        <begin position="58"/>
        <end position="88"/>
    </location>
</feature>
<evidence type="ECO:0000256" key="2">
    <source>
        <dbReference type="SAM" id="Phobius"/>
    </source>
</evidence>
<keyword evidence="2" id="KW-1133">Transmembrane helix</keyword>
<feature type="compositionally biased region" description="Basic and acidic residues" evidence="1">
    <location>
        <begin position="145"/>
        <end position="158"/>
    </location>
</feature>
<accession>A0A3B0ZRD5</accession>
<protein>
    <submittedName>
        <fullName evidence="3">Uncharacterized protein</fullName>
    </submittedName>
</protein>
<dbReference type="EMBL" id="UOFK01000352">
    <property type="protein sequence ID" value="VAW83166.1"/>
    <property type="molecule type" value="Genomic_DNA"/>
</dbReference>
<dbReference type="AlphaFoldDB" id="A0A3B0ZRD5"/>
<keyword evidence="2" id="KW-0472">Membrane</keyword>
<organism evidence="3">
    <name type="scientific">hydrothermal vent metagenome</name>
    <dbReference type="NCBI Taxonomy" id="652676"/>
    <lineage>
        <taxon>unclassified sequences</taxon>
        <taxon>metagenomes</taxon>
        <taxon>ecological metagenomes</taxon>
    </lineage>
</organism>
<sequence length="158" mass="17039">MKEALHNRNGAVIGKFDMKRVTLIIVAAIVVGLFTHWLGLRSTDRGLEAMIEPAPYTLPSPTVTKQIDAPAPDATKKKPAAASDEEVVEVKAVRPPAGVKGGGSVAMPYNAYRNGGTMNPYALQEHFGTQDMAAPNPDAQKTYAKGHDKLKESMQKLR</sequence>
<reference evidence="3" key="1">
    <citation type="submission" date="2018-06" db="EMBL/GenBank/DDBJ databases">
        <authorList>
            <person name="Zhirakovskaya E."/>
        </authorList>
    </citation>
    <scope>NUCLEOTIDE SEQUENCE</scope>
</reference>
<evidence type="ECO:0000256" key="1">
    <source>
        <dbReference type="SAM" id="MobiDB-lite"/>
    </source>
</evidence>
<name>A0A3B0ZRD5_9ZZZZ</name>
<evidence type="ECO:0000313" key="3">
    <source>
        <dbReference type="EMBL" id="VAW83166.1"/>
    </source>
</evidence>
<feature type="transmembrane region" description="Helical" evidence="2">
    <location>
        <begin position="21"/>
        <end position="40"/>
    </location>
</feature>
<gene>
    <name evidence="3" type="ORF">MNBD_GAMMA13-1493</name>
</gene>
<keyword evidence="2" id="KW-0812">Transmembrane</keyword>
<proteinExistence type="predicted"/>